<dbReference type="EMBL" id="JZYX01000029">
    <property type="protein sequence ID" value="KJN25664.1"/>
    <property type="molecule type" value="Genomic_DNA"/>
</dbReference>
<protein>
    <submittedName>
        <fullName evidence="1">Uncharacterized protein</fullName>
    </submittedName>
</protein>
<gene>
    <name evidence="1" type="ORF">SS37_14420</name>
</gene>
<organism evidence="1 2">
    <name type="scientific">Enterobacter sichuanensis</name>
    <dbReference type="NCBI Taxonomy" id="2071710"/>
    <lineage>
        <taxon>Bacteria</taxon>
        <taxon>Pseudomonadati</taxon>
        <taxon>Pseudomonadota</taxon>
        <taxon>Gammaproteobacteria</taxon>
        <taxon>Enterobacterales</taxon>
        <taxon>Enterobacteriaceae</taxon>
        <taxon>Enterobacter</taxon>
        <taxon>Enterobacter cloacae complex</taxon>
    </lineage>
</organism>
<dbReference type="AlphaFoldDB" id="A0A0F1AX74"/>
<evidence type="ECO:0000313" key="1">
    <source>
        <dbReference type="EMBL" id="KJN25664.1"/>
    </source>
</evidence>
<dbReference type="PATRIC" id="fig|1619248.3.peg.2100"/>
<evidence type="ECO:0000313" key="2">
    <source>
        <dbReference type="Proteomes" id="UP000033352"/>
    </source>
</evidence>
<proteinExistence type="predicted"/>
<sequence length="88" mass="10290">MLIKLRNEFYQVECALSSFWQQNCLTFDREFVTNYTRCEKNTRELNHLGVFSLMPGKTKGLISPDAVAISLARRQRKGNQRAAYSWKN</sequence>
<comment type="caution">
    <text evidence="1">The sequence shown here is derived from an EMBL/GenBank/DDBJ whole genome shotgun (WGS) entry which is preliminary data.</text>
</comment>
<dbReference type="Proteomes" id="UP000033352">
    <property type="component" value="Unassembled WGS sequence"/>
</dbReference>
<accession>A0A0F1AX74</accession>
<reference evidence="1 2" key="1">
    <citation type="submission" date="2015-03" db="EMBL/GenBank/DDBJ databases">
        <authorList>
            <person name="McCorrison J."/>
            <person name="Sanka R."/>
            <person name="Adams M."/>
            <person name="Brinkac L."/>
            <person name="Nierman W."/>
            <person name="Sutton G."/>
            <person name="Nelson K."/>
            <person name="Kiedrowski L."/>
            <person name="Guerrero D."/>
            <person name="Bonomo R."/>
        </authorList>
    </citation>
    <scope>NUCLEOTIDE SEQUENCE [LARGE SCALE GENOMIC DNA]</scope>
    <source>
        <strain evidence="1 2">35699</strain>
    </source>
</reference>
<name>A0A0F1AX74_9ENTR</name>